<accession>A0AAV9GCY3</accession>
<protein>
    <recommendedName>
        <fullName evidence="3">Thioredoxin domain-containing protein</fullName>
    </recommendedName>
</protein>
<sequence>MPVKTLTSDEVKRVLNERDHLAVVHCFTSNSDEKPIKAIMTQWASKYPEAAFYTLNLAESQDIVKSLDIEDSDSRFLVLRDGKKIGSVHCAKVAEEGQINLAEGEVRWLLGREEE</sequence>
<gene>
    <name evidence="1" type="ORF">QBC34DRAFT_383057</name>
</gene>
<reference evidence="1" key="2">
    <citation type="submission" date="2023-05" db="EMBL/GenBank/DDBJ databases">
        <authorList>
            <consortium name="Lawrence Berkeley National Laboratory"/>
            <person name="Steindorff A."/>
            <person name="Hensen N."/>
            <person name="Bonometti L."/>
            <person name="Westerberg I."/>
            <person name="Brannstrom I.O."/>
            <person name="Guillou S."/>
            <person name="Cros-Aarteil S."/>
            <person name="Calhoun S."/>
            <person name="Haridas S."/>
            <person name="Kuo A."/>
            <person name="Mondo S."/>
            <person name="Pangilinan J."/>
            <person name="Riley R."/>
            <person name="Labutti K."/>
            <person name="Andreopoulos B."/>
            <person name="Lipzen A."/>
            <person name="Chen C."/>
            <person name="Yanf M."/>
            <person name="Daum C."/>
            <person name="Ng V."/>
            <person name="Clum A."/>
            <person name="Ohm R."/>
            <person name="Martin F."/>
            <person name="Silar P."/>
            <person name="Natvig D."/>
            <person name="Lalanne C."/>
            <person name="Gautier V."/>
            <person name="Ament-Velasquez S.L."/>
            <person name="Kruys A."/>
            <person name="Hutchinson M.I."/>
            <person name="Powell A.J."/>
            <person name="Barry K."/>
            <person name="Miller A.N."/>
            <person name="Grigoriev I.V."/>
            <person name="Debuchy R."/>
            <person name="Gladieux P."/>
            <person name="Thoren M.H."/>
            <person name="Johannesson H."/>
        </authorList>
    </citation>
    <scope>NUCLEOTIDE SEQUENCE</scope>
    <source>
        <strain evidence="1">PSN243</strain>
    </source>
</reference>
<reference evidence="1" key="1">
    <citation type="journal article" date="2023" name="Mol. Phylogenet. Evol.">
        <title>Genome-scale phylogeny and comparative genomics of the fungal order Sordariales.</title>
        <authorList>
            <person name="Hensen N."/>
            <person name="Bonometti L."/>
            <person name="Westerberg I."/>
            <person name="Brannstrom I.O."/>
            <person name="Guillou S."/>
            <person name="Cros-Aarteil S."/>
            <person name="Calhoun S."/>
            <person name="Haridas S."/>
            <person name="Kuo A."/>
            <person name="Mondo S."/>
            <person name="Pangilinan J."/>
            <person name="Riley R."/>
            <person name="LaButti K."/>
            <person name="Andreopoulos B."/>
            <person name="Lipzen A."/>
            <person name="Chen C."/>
            <person name="Yan M."/>
            <person name="Daum C."/>
            <person name="Ng V."/>
            <person name="Clum A."/>
            <person name="Steindorff A."/>
            <person name="Ohm R.A."/>
            <person name="Martin F."/>
            <person name="Silar P."/>
            <person name="Natvig D.O."/>
            <person name="Lalanne C."/>
            <person name="Gautier V."/>
            <person name="Ament-Velasquez S.L."/>
            <person name="Kruys A."/>
            <person name="Hutchinson M.I."/>
            <person name="Powell A.J."/>
            <person name="Barry K."/>
            <person name="Miller A.N."/>
            <person name="Grigoriev I.V."/>
            <person name="Debuchy R."/>
            <person name="Gladieux P."/>
            <person name="Hiltunen Thoren M."/>
            <person name="Johannesson H."/>
        </authorList>
    </citation>
    <scope>NUCLEOTIDE SEQUENCE</scope>
    <source>
        <strain evidence="1">PSN243</strain>
    </source>
</reference>
<comment type="caution">
    <text evidence="1">The sequence shown here is derived from an EMBL/GenBank/DDBJ whole genome shotgun (WGS) entry which is preliminary data.</text>
</comment>
<evidence type="ECO:0000313" key="1">
    <source>
        <dbReference type="EMBL" id="KAK4446704.1"/>
    </source>
</evidence>
<proteinExistence type="predicted"/>
<keyword evidence="2" id="KW-1185">Reference proteome</keyword>
<organism evidence="1 2">
    <name type="scientific">Podospora aff. communis PSN243</name>
    <dbReference type="NCBI Taxonomy" id="3040156"/>
    <lineage>
        <taxon>Eukaryota</taxon>
        <taxon>Fungi</taxon>
        <taxon>Dikarya</taxon>
        <taxon>Ascomycota</taxon>
        <taxon>Pezizomycotina</taxon>
        <taxon>Sordariomycetes</taxon>
        <taxon>Sordariomycetidae</taxon>
        <taxon>Sordariales</taxon>
        <taxon>Podosporaceae</taxon>
        <taxon>Podospora</taxon>
    </lineage>
</organism>
<dbReference type="Gene3D" id="3.40.30.10">
    <property type="entry name" value="Glutaredoxin"/>
    <property type="match status" value="1"/>
</dbReference>
<evidence type="ECO:0000313" key="2">
    <source>
        <dbReference type="Proteomes" id="UP001321760"/>
    </source>
</evidence>
<evidence type="ECO:0008006" key="3">
    <source>
        <dbReference type="Google" id="ProtNLM"/>
    </source>
</evidence>
<dbReference type="AlphaFoldDB" id="A0AAV9GCY3"/>
<name>A0AAV9GCY3_9PEZI</name>
<dbReference type="Proteomes" id="UP001321760">
    <property type="component" value="Unassembled WGS sequence"/>
</dbReference>
<dbReference type="EMBL" id="MU865955">
    <property type="protein sequence ID" value="KAK4446704.1"/>
    <property type="molecule type" value="Genomic_DNA"/>
</dbReference>